<name>A0A8X6XEH1_9ARAC</name>
<proteinExistence type="predicted"/>
<protein>
    <submittedName>
        <fullName evidence="2">Uncharacterized protein</fullName>
    </submittedName>
</protein>
<evidence type="ECO:0000256" key="1">
    <source>
        <dbReference type="SAM" id="MobiDB-lite"/>
    </source>
</evidence>
<feature type="region of interest" description="Disordered" evidence="1">
    <location>
        <begin position="53"/>
        <end position="77"/>
    </location>
</feature>
<sequence>MKSCNQPTKDIVEGKHFPIKLMVGYPHTLDSNQTRKAHRVSFPYEDRKSARRKWDWSDEGWPRDIPPPSDNGNNLMSLDGSCPVQNINHSPDVPLFASGVCVRVQSMGGYGGM</sequence>
<accession>A0A8X6XEH1</accession>
<feature type="compositionally biased region" description="Basic and acidic residues" evidence="1">
    <location>
        <begin position="53"/>
        <end position="62"/>
    </location>
</feature>
<evidence type="ECO:0000313" key="3">
    <source>
        <dbReference type="Proteomes" id="UP000886998"/>
    </source>
</evidence>
<dbReference type="EMBL" id="BMAV01008300">
    <property type="protein sequence ID" value="GFY51759.1"/>
    <property type="molecule type" value="Genomic_DNA"/>
</dbReference>
<dbReference type="Proteomes" id="UP000886998">
    <property type="component" value="Unassembled WGS sequence"/>
</dbReference>
<reference evidence="2" key="1">
    <citation type="submission" date="2020-08" db="EMBL/GenBank/DDBJ databases">
        <title>Multicomponent nature underlies the extraordinary mechanical properties of spider dragline silk.</title>
        <authorList>
            <person name="Kono N."/>
            <person name="Nakamura H."/>
            <person name="Mori M."/>
            <person name="Yoshida Y."/>
            <person name="Ohtoshi R."/>
            <person name="Malay A.D."/>
            <person name="Moran D.A.P."/>
            <person name="Tomita M."/>
            <person name="Numata K."/>
            <person name="Arakawa K."/>
        </authorList>
    </citation>
    <scope>NUCLEOTIDE SEQUENCE</scope>
</reference>
<evidence type="ECO:0000313" key="2">
    <source>
        <dbReference type="EMBL" id="GFY51759.1"/>
    </source>
</evidence>
<keyword evidence="3" id="KW-1185">Reference proteome</keyword>
<gene>
    <name evidence="2" type="ORF">TNIN_186341</name>
</gene>
<dbReference type="AlphaFoldDB" id="A0A8X6XEH1"/>
<organism evidence="2 3">
    <name type="scientific">Trichonephila inaurata madagascariensis</name>
    <dbReference type="NCBI Taxonomy" id="2747483"/>
    <lineage>
        <taxon>Eukaryota</taxon>
        <taxon>Metazoa</taxon>
        <taxon>Ecdysozoa</taxon>
        <taxon>Arthropoda</taxon>
        <taxon>Chelicerata</taxon>
        <taxon>Arachnida</taxon>
        <taxon>Araneae</taxon>
        <taxon>Araneomorphae</taxon>
        <taxon>Entelegynae</taxon>
        <taxon>Araneoidea</taxon>
        <taxon>Nephilidae</taxon>
        <taxon>Trichonephila</taxon>
        <taxon>Trichonephila inaurata</taxon>
    </lineage>
</organism>
<comment type="caution">
    <text evidence="2">The sequence shown here is derived from an EMBL/GenBank/DDBJ whole genome shotgun (WGS) entry which is preliminary data.</text>
</comment>